<reference evidence="4" key="3">
    <citation type="submission" date="2025-09" db="UniProtKB">
        <authorList>
            <consortium name="Ensembl"/>
        </authorList>
    </citation>
    <scope>IDENTIFICATION</scope>
    <source>
        <strain evidence="4">Hd-rR</strain>
    </source>
</reference>
<dbReference type="InParanoid" id="A0A3B3IA02"/>
<keyword evidence="2" id="KW-0175">Coiled coil</keyword>
<sequence>VIRRTIDKGQKTRPKNNRWSWGGAVHTNATNTTTDAGRRSVSTVNLSKQTDSIITKRLSSSSATLLHSPDRAISLKRLTGSSSLLMNAFLDKRRGEKNEREAAKERQPMQICRANRIQCERSIRVCQS</sequence>
<dbReference type="PANTHER" id="PTHR15073:SF4">
    <property type="entry name" value="ENSCONSIN"/>
    <property type="match status" value="1"/>
</dbReference>
<protein>
    <submittedName>
        <fullName evidence="4">Uncharacterized protein</fullName>
    </submittedName>
</protein>
<dbReference type="Proteomes" id="UP000001038">
    <property type="component" value="Chromosome 24"/>
</dbReference>
<dbReference type="GeneTree" id="ENSGT00950000182941"/>
<dbReference type="PANTHER" id="PTHR15073">
    <property type="entry name" value="MICROTUBULE-ASSOCIATED PROTEIN"/>
    <property type="match status" value="1"/>
</dbReference>
<dbReference type="Bgee" id="ENSORLG00000024666">
    <property type="expression patterns" value="Expressed in ovary and 15 other cell types or tissues"/>
</dbReference>
<feature type="region of interest" description="Disordered" evidence="3">
    <location>
        <begin position="1"/>
        <end position="43"/>
    </location>
</feature>
<feature type="compositionally biased region" description="Basic and acidic residues" evidence="3">
    <location>
        <begin position="1"/>
        <end position="10"/>
    </location>
</feature>
<dbReference type="InterPro" id="IPR051483">
    <property type="entry name" value="MAP7_domain-containing"/>
</dbReference>
<organism evidence="4 5">
    <name type="scientific">Oryzias latipes</name>
    <name type="common">Japanese rice fish</name>
    <name type="synonym">Japanese killifish</name>
    <dbReference type="NCBI Taxonomy" id="8090"/>
    <lineage>
        <taxon>Eukaryota</taxon>
        <taxon>Metazoa</taxon>
        <taxon>Chordata</taxon>
        <taxon>Craniata</taxon>
        <taxon>Vertebrata</taxon>
        <taxon>Euteleostomi</taxon>
        <taxon>Actinopterygii</taxon>
        <taxon>Neopterygii</taxon>
        <taxon>Teleostei</taxon>
        <taxon>Neoteleostei</taxon>
        <taxon>Acanthomorphata</taxon>
        <taxon>Ovalentaria</taxon>
        <taxon>Atherinomorphae</taxon>
        <taxon>Beloniformes</taxon>
        <taxon>Adrianichthyidae</taxon>
        <taxon>Oryziinae</taxon>
        <taxon>Oryzias</taxon>
    </lineage>
</organism>
<proteinExistence type="inferred from homology"/>
<reference evidence="4" key="2">
    <citation type="submission" date="2025-08" db="UniProtKB">
        <authorList>
            <consortium name="Ensembl"/>
        </authorList>
    </citation>
    <scope>IDENTIFICATION</scope>
    <source>
        <strain evidence="4">Hd-rR</strain>
    </source>
</reference>
<name>A0A3B3IA02_ORYLA</name>
<accession>A0A3B3IA02</accession>
<evidence type="ECO:0000256" key="3">
    <source>
        <dbReference type="SAM" id="MobiDB-lite"/>
    </source>
</evidence>
<evidence type="ECO:0000313" key="4">
    <source>
        <dbReference type="Ensembl" id="ENSORLP00000040894.1"/>
    </source>
</evidence>
<keyword evidence="5" id="KW-1185">Reference proteome</keyword>
<evidence type="ECO:0000313" key="5">
    <source>
        <dbReference type="Proteomes" id="UP000001038"/>
    </source>
</evidence>
<dbReference type="AlphaFoldDB" id="A0A3B3IA02"/>
<feature type="compositionally biased region" description="Polar residues" evidence="3">
    <location>
        <begin position="27"/>
        <end position="43"/>
    </location>
</feature>
<comment type="similarity">
    <text evidence="1">Belongs to the MAP7 family.</text>
</comment>
<reference evidence="4 5" key="1">
    <citation type="journal article" date="2007" name="Nature">
        <title>The medaka draft genome and insights into vertebrate genome evolution.</title>
        <authorList>
            <person name="Kasahara M."/>
            <person name="Naruse K."/>
            <person name="Sasaki S."/>
            <person name="Nakatani Y."/>
            <person name="Qu W."/>
            <person name="Ahsan B."/>
            <person name="Yamada T."/>
            <person name="Nagayasu Y."/>
            <person name="Doi K."/>
            <person name="Kasai Y."/>
            <person name="Jindo T."/>
            <person name="Kobayashi D."/>
            <person name="Shimada A."/>
            <person name="Toyoda A."/>
            <person name="Kuroki Y."/>
            <person name="Fujiyama A."/>
            <person name="Sasaki T."/>
            <person name="Shimizu A."/>
            <person name="Asakawa S."/>
            <person name="Shimizu N."/>
            <person name="Hashimoto S."/>
            <person name="Yang J."/>
            <person name="Lee Y."/>
            <person name="Matsushima K."/>
            <person name="Sugano S."/>
            <person name="Sakaizumi M."/>
            <person name="Narita T."/>
            <person name="Ohishi K."/>
            <person name="Haga S."/>
            <person name="Ohta F."/>
            <person name="Nomoto H."/>
            <person name="Nogata K."/>
            <person name="Morishita T."/>
            <person name="Endo T."/>
            <person name="Shin-I T."/>
            <person name="Takeda H."/>
            <person name="Morishita S."/>
            <person name="Kohara Y."/>
        </authorList>
    </citation>
    <scope>NUCLEOTIDE SEQUENCE [LARGE SCALE GENOMIC DNA]</scope>
    <source>
        <strain evidence="4 5">Hd-rR</strain>
    </source>
</reference>
<dbReference type="Ensembl" id="ENSORLT00000037366.1">
    <property type="protein sequence ID" value="ENSORLP00000040894.1"/>
    <property type="gene ID" value="ENSORLG00000024666.1"/>
</dbReference>
<evidence type="ECO:0000256" key="1">
    <source>
        <dbReference type="ARBA" id="ARBA00007525"/>
    </source>
</evidence>
<evidence type="ECO:0000256" key="2">
    <source>
        <dbReference type="ARBA" id="ARBA00023054"/>
    </source>
</evidence>